<sequence length="50" mass="5118">MFVNLVNMSVNVAVNVINVVHIAVNIATEAVVNVGSRSSLFATLGSVGCS</sequence>
<keyword evidence="2" id="KW-1185">Reference proteome</keyword>
<name>A0A1G7R915_9PSEU</name>
<dbReference type="Proteomes" id="UP000199623">
    <property type="component" value="Unassembled WGS sequence"/>
</dbReference>
<dbReference type="STRING" id="200378.SAMN05216553_105194"/>
<gene>
    <name evidence="1" type="ORF">SAMN05216553_105194</name>
</gene>
<evidence type="ECO:0000313" key="1">
    <source>
        <dbReference type="EMBL" id="SDG07164.1"/>
    </source>
</evidence>
<organism evidence="1 2">
    <name type="scientific">Lentzea fradiae</name>
    <dbReference type="NCBI Taxonomy" id="200378"/>
    <lineage>
        <taxon>Bacteria</taxon>
        <taxon>Bacillati</taxon>
        <taxon>Actinomycetota</taxon>
        <taxon>Actinomycetes</taxon>
        <taxon>Pseudonocardiales</taxon>
        <taxon>Pseudonocardiaceae</taxon>
        <taxon>Lentzea</taxon>
    </lineage>
</organism>
<reference evidence="2" key="1">
    <citation type="submission" date="2016-10" db="EMBL/GenBank/DDBJ databases">
        <authorList>
            <person name="Varghese N."/>
            <person name="Submissions S."/>
        </authorList>
    </citation>
    <scope>NUCLEOTIDE SEQUENCE [LARGE SCALE GENOMIC DNA]</scope>
    <source>
        <strain evidence="2">CGMCC 4.3506</strain>
    </source>
</reference>
<dbReference type="AlphaFoldDB" id="A0A1G7R915"/>
<accession>A0A1G7R915</accession>
<proteinExistence type="predicted"/>
<protein>
    <submittedName>
        <fullName evidence="1">Uncharacterized protein</fullName>
    </submittedName>
</protein>
<dbReference type="EMBL" id="FNCC01000005">
    <property type="protein sequence ID" value="SDG07164.1"/>
    <property type="molecule type" value="Genomic_DNA"/>
</dbReference>
<evidence type="ECO:0000313" key="2">
    <source>
        <dbReference type="Proteomes" id="UP000199623"/>
    </source>
</evidence>